<dbReference type="Proteomes" id="UP001500503">
    <property type="component" value="Unassembled WGS sequence"/>
</dbReference>
<feature type="compositionally biased region" description="Acidic residues" evidence="1">
    <location>
        <begin position="35"/>
        <end position="53"/>
    </location>
</feature>
<keyword evidence="3" id="KW-1185">Reference proteome</keyword>
<evidence type="ECO:0000313" key="3">
    <source>
        <dbReference type="Proteomes" id="UP001500503"/>
    </source>
</evidence>
<dbReference type="EMBL" id="BAABHF010000039">
    <property type="protein sequence ID" value="GAA4506378.1"/>
    <property type="molecule type" value="Genomic_DNA"/>
</dbReference>
<comment type="caution">
    <text evidence="2">The sequence shown here is derived from an EMBL/GenBank/DDBJ whole genome shotgun (WGS) entry which is preliminary data.</text>
</comment>
<name>A0ABP8QMB7_9ACTN</name>
<feature type="region of interest" description="Disordered" evidence="1">
    <location>
        <begin position="27"/>
        <end position="53"/>
    </location>
</feature>
<reference evidence="3" key="1">
    <citation type="journal article" date="2019" name="Int. J. Syst. Evol. Microbiol.">
        <title>The Global Catalogue of Microorganisms (GCM) 10K type strain sequencing project: providing services to taxonomists for standard genome sequencing and annotation.</title>
        <authorList>
            <consortium name="The Broad Institute Genomics Platform"/>
            <consortium name="The Broad Institute Genome Sequencing Center for Infectious Disease"/>
            <person name="Wu L."/>
            <person name="Ma J."/>
        </authorList>
    </citation>
    <scope>NUCLEOTIDE SEQUENCE [LARGE SCALE GENOMIC DNA]</scope>
    <source>
        <strain evidence="3">JCM 17933</strain>
    </source>
</reference>
<sequence>MSGNSGRGAELPFNAEEYARLRAVLRSAQQRSGDAQDDAVQEDDQGDQEDAQA</sequence>
<protein>
    <submittedName>
        <fullName evidence="2">Uncharacterized protein</fullName>
    </submittedName>
</protein>
<proteinExistence type="predicted"/>
<gene>
    <name evidence="2" type="ORF">GCM10023191_063370</name>
</gene>
<accession>A0ABP8QMB7</accession>
<evidence type="ECO:0000313" key="2">
    <source>
        <dbReference type="EMBL" id="GAA4506378.1"/>
    </source>
</evidence>
<organism evidence="2 3">
    <name type="scientific">Actinoallomurus oryzae</name>
    <dbReference type="NCBI Taxonomy" id="502180"/>
    <lineage>
        <taxon>Bacteria</taxon>
        <taxon>Bacillati</taxon>
        <taxon>Actinomycetota</taxon>
        <taxon>Actinomycetes</taxon>
        <taxon>Streptosporangiales</taxon>
        <taxon>Thermomonosporaceae</taxon>
        <taxon>Actinoallomurus</taxon>
    </lineage>
</organism>
<dbReference type="RefSeq" id="WP_345470075.1">
    <property type="nucleotide sequence ID" value="NZ_BAABHF010000039.1"/>
</dbReference>
<evidence type="ECO:0000256" key="1">
    <source>
        <dbReference type="SAM" id="MobiDB-lite"/>
    </source>
</evidence>